<dbReference type="Proteomes" id="UP001454036">
    <property type="component" value="Unassembled WGS sequence"/>
</dbReference>
<reference evidence="3 4" key="1">
    <citation type="submission" date="2024-01" db="EMBL/GenBank/DDBJ databases">
        <title>The complete chloroplast genome sequence of Lithospermum erythrorhizon: insights into the phylogenetic relationship among Boraginaceae species and the maternal lineages of purple gromwells.</title>
        <authorList>
            <person name="Okada T."/>
            <person name="Watanabe K."/>
        </authorList>
    </citation>
    <scope>NUCLEOTIDE SEQUENCE [LARGE SCALE GENOMIC DNA]</scope>
</reference>
<comment type="caution">
    <text evidence="3">The sequence shown here is derived from an EMBL/GenBank/DDBJ whole genome shotgun (WGS) entry which is preliminary data.</text>
</comment>
<keyword evidence="3" id="KW-0675">Receptor</keyword>
<dbReference type="AlphaFoldDB" id="A0AAV3P9N8"/>
<evidence type="ECO:0000256" key="1">
    <source>
        <dbReference type="SAM" id="MobiDB-lite"/>
    </source>
</evidence>
<dbReference type="Pfam" id="PF07727">
    <property type="entry name" value="RVT_2"/>
    <property type="match status" value="1"/>
</dbReference>
<protein>
    <submittedName>
        <fullName evidence="3">Transmembrane signal receptor</fullName>
    </submittedName>
</protein>
<evidence type="ECO:0000259" key="2">
    <source>
        <dbReference type="Pfam" id="PF07727"/>
    </source>
</evidence>
<dbReference type="InterPro" id="IPR043502">
    <property type="entry name" value="DNA/RNA_pol_sf"/>
</dbReference>
<organism evidence="3 4">
    <name type="scientific">Lithospermum erythrorhizon</name>
    <name type="common">Purple gromwell</name>
    <name type="synonym">Lithospermum officinale var. erythrorhizon</name>
    <dbReference type="NCBI Taxonomy" id="34254"/>
    <lineage>
        <taxon>Eukaryota</taxon>
        <taxon>Viridiplantae</taxon>
        <taxon>Streptophyta</taxon>
        <taxon>Embryophyta</taxon>
        <taxon>Tracheophyta</taxon>
        <taxon>Spermatophyta</taxon>
        <taxon>Magnoliopsida</taxon>
        <taxon>eudicotyledons</taxon>
        <taxon>Gunneridae</taxon>
        <taxon>Pentapetalae</taxon>
        <taxon>asterids</taxon>
        <taxon>lamiids</taxon>
        <taxon>Boraginales</taxon>
        <taxon>Boraginaceae</taxon>
        <taxon>Boraginoideae</taxon>
        <taxon>Lithospermeae</taxon>
        <taxon>Lithospermum</taxon>
    </lineage>
</organism>
<accession>A0AAV3P9N8</accession>
<keyword evidence="3" id="KW-0472">Membrane</keyword>
<feature type="compositionally biased region" description="Low complexity" evidence="1">
    <location>
        <begin position="55"/>
        <end position="66"/>
    </location>
</feature>
<feature type="domain" description="Reverse transcriptase Ty1/copia-type" evidence="2">
    <location>
        <begin position="126"/>
        <end position="263"/>
    </location>
</feature>
<sequence length="269" mass="29574">MYNFMSESFRLQRFSPGYFDPCHCRTWGGGGVVHDSDDEWDVGLVQSLAPPAVEPTPSSAAQPAATDVPLEGAESSSVASRVSPDAVEGPDSTVLTEVEPCNFTEAISDPGWCEAMAKEIDALEANGTWVMAPLPPNKKALGCKWVYKIKYNAYGTIERLKARLVILGNYQVAGIDYHETFASVVKMVTVRTFLAVAASRNWALHQMDVHNAFLHGDLNDEVYMKVPPGFYVGQTGMMCKLQKSLYGLRQDPHYWFAKIAASLLCYGCC</sequence>
<dbReference type="SUPFAM" id="SSF56672">
    <property type="entry name" value="DNA/RNA polymerases"/>
    <property type="match status" value="1"/>
</dbReference>
<dbReference type="InterPro" id="IPR013103">
    <property type="entry name" value="RVT_2"/>
</dbReference>
<proteinExistence type="predicted"/>
<feature type="region of interest" description="Disordered" evidence="1">
    <location>
        <begin position="49"/>
        <end position="92"/>
    </location>
</feature>
<dbReference type="EMBL" id="BAABME010001230">
    <property type="protein sequence ID" value="GAA0148379.1"/>
    <property type="molecule type" value="Genomic_DNA"/>
</dbReference>
<evidence type="ECO:0000313" key="4">
    <source>
        <dbReference type="Proteomes" id="UP001454036"/>
    </source>
</evidence>
<gene>
    <name evidence="3" type="ORF">LIER_07841</name>
</gene>
<name>A0AAV3P9N8_LITER</name>
<evidence type="ECO:0000313" key="3">
    <source>
        <dbReference type="EMBL" id="GAA0148379.1"/>
    </source>
</evidence>
<keyword evidence="4" id="KW-1185">Reference proteome</keyword>
<keyword evidence="3" id="KW-0812">Transmembrane</keyword>